<feature type="transmembrane region" description="Helical" evidence="1">
    <location>
        <begin position="51"/>
        <end position="71"/>
    </location>
</feature>
<dbReference type="Proteomes" id="UP000214689">
    <property type="component" value="Chromosome"/>
</dbReference>
<organism evidence="2 3">
    <name type="scientific">Mogibacterium pumilum</name>
    <dbReference type="NCBI Taxonomy" id="86332"/>
    <lineage>
        <taxon>Bacteria</taxon>
        <taxon>Bacillati</taxon>
        <taxon>Bacillota</taxon>
        <taxon>Clostridia</taxon>
        <taxon>Peptostreptococcales</taxon>
        <taxon>Anaerovoracaceae</taxon>
        <taxon>Mogibacterium</taxon>
    </lineage>
</organism>
<dbReference type="AlphaFoldDB" id="A0A223ASJ1"/>
<dbReference type="InterPro" id="IPR017259">
    <property type="entry name" value="UCP037672"/>
</dbReference>
<keyword evidence="1" id="KW-0472">Membrane</keyword>
<gene>
    <name evidence="2" type="ORF">AXF17_05400</name>
</gene>
<keyword evidence="1" id="KW-1133">Transmembrane helix</keyword>
<dbReference type="Pfam" id="PF12650">
    <property type="entry name" value="DUF3784"/>
    <property type="match status" value="1"/>
</dbReference>
<name>A0A223ASJ1_9FIRM</name>
<protein>
    <submittedName>
        <fullName evidence="2">DUF3784 domain-containing protein</fullName>
    </submittedName>
</protein>
<sequence>MTLLKIILIALGATFSIFGYLIYFKKKYNLINDFEANHKAGRKTESYARKVGLIELLLGIALLMVGFYLIIATRGT</sequence>
<feature type="transmembrane region" description="Helical" evidence="1">
    <location>
        <begin position="6"/>
        <end position="24"/>
    </location>
</feature>
<evidence type="ECO:0000256" key="1">
    <source>
        <dbReference type="SAM" id="Phobius"/>
    </source>
</evidence>
<evidence type="ECO:0000313" key="2">
    <source>
        <dbReference type="EMBL" id="ASS37922.1"/>
    </source>
</evidence>
<keyword evidence="1" id="KW-0812">Transmembrane</keyword>
<keyword evidence="3" id="KW-1185">Reference proteome</keyword>
<dbReference type="RefSeq" id="WP_094234156.1">
    <property type="nucleotide sequence ID" value="NZ_CP016199.1"/>
</dbReference>
<reference evidence="3" key="1">
    <citation type="submission" date="2016-05" db="EMBL/GenBank/DDBJ databases">
        <authorList>
            <person name="Holder M.E."/>
            <person name="Ajami N.J."/>
            <person name="Petrosino J.F."/>
        </authorList>
    </citation>
    <scope>NUCLEOTIDE SEQUENCE [LARGE SCALE GENOMIC DNA]</scope>
    <source>
        <strain evidence="3">ATCC 700696</strain>
    </source>
</reference>
<accession>A0A223ASJ1</accession>
<dbReference type="OrthoDB" id="2339953at2"/>
<evidence type="ECO:0000313" key="3">
    <source>
        <dbReference type="Proteomes" id="UP000214689"/>
    </source>
</evidence>
<dbReference type="EMBL" id="CP016199">
    <property type="protein sequence ID" value="ASS37922.1"/>
    <property type="molecule type" value="Genomic_DNA"/>
</dbReference>
<proteinExistence type="predicted"/>